<proteinExistence type="inferred from homology"/>
<dbReference type="InterPro" id="IPR029058">
    <property type="entry name" value="AB_hydrolase_fold"/>
</dbReference>
<dbReference type="EMBL" id="KE145360">
    <property type="protein sequence ID" value="EPE31992.1"/>
    <property type="molecule type" value="Genomic_DNA"/>
</dbReference>
<keyword evidence="6" id="KW-1185">Reference proteome</keyword>
<dbReference type="InterPro" id="IPR002018">
    <property type="entry name" value="CarbesteraseB"/>
</dbReference>
<name>S3D0D4_GLAL2</name>
<dbReference type="Proteomes" id="UP000016922">
    <property type="component" value="Unassembled WGS sequence"/>
</dbReference>
<dbReference type="Pfam" id="PF00135">
    <property type="entry name" value="COesterase"/>
    <property type="match status" value="1"/>
</dbReference>
<keyword evidence="2 5" id="KW-0378">Hydrolase</keyword>
<dbReference type="GO" id="GO:0016787">
    <property type="term" value="F:hydrolase activity"/>
    <property type="evidence" value="ECO:0007669"/>
    <property type="project" value="UniProtKB-KW"/>
</dbReference>
<organism evidence="5 6">
    <name type="scientific">Glarea lozoyensis (strain ATCC 20868 / MF5171)</name>
    <dbReference type="NCBI Taxonomy" id="1116229"/>
    <lineage>
        <taxon>Eukaryota</taxon>
        <taxon>Fungi</taxon>
        <taxon>Dikarya</taxon>
        <taxon>Ascomycota</taxon>
        <taxon>Pezizomycotina</taxon>
        <taxon>Leotiomycetes</taxon>
        <taxon>Helotiales</taxon>
        <taxon>Helotiaceae</taxon>
        <taxon>Glarea</taxon>
    </lineage>
</organism>
<feature type="chain" id="PRO_5004519103" evidence="3">
    <location>
        <begin position="22"/>
        <end position="597"/>
    </location>
</feature>
<dbReference type="HOGENOM" id="CLU_006586_10_4_1"/>
<evidence type="ECO:0000313" key="5">
    <source>
        <dbReference type="EMBL" id="EPE31992.1"/>
    </source>
</evidence>
<evidence type="ECO:0000259" key="4">
    <source>
        <dbReference type="Pfam" id="PF00135"/>
    </source>
</evidence>
<reference evidence="5 6" key="1">
    <citation type="journal article" date="2013" name="BMC Genomics">
        <title>Genomics-driven discovery of the pneumocandin biosynthetic gene cluster in the fungus Glarea lozoyensis.</title>
        <authorList>
            <person name="Chen L."/>
            <person name="Yue Q."/>
            <person name="Zhang X."/>
            <person name="Xiang M."/>
            <person name="Wang C."/>
            <person name="Li S."/>
            <person name="Che Y."/>
            <person name="Ortiz-Lopez F.J."/>
            <person name="Bills G.F."/>
            <person name="Liu X."/>
            <person name="An Z."/>
        </authorList>
    </citation>
    <scope>NUCLEOTIDE SEQUENCE [LARGE SCALE GENOMIC DNA]</scope>
    <source>
        <strain evidence="6">ATCC 20868 / MF5171</strain>
    </source>
</reference>
<comment type="similarity">
    <text evidence="1">Belongs to the type-B carboxylesterase/lipase family.</text>
</comment>
<keyword evidence="3" id="KW-0732">Signal</keyword>
<dbReference type="PANTHER" id="PTHR43142">
    <property type="entry name" value="CARBOXYLIC ESTER HYDROLASE"/>
    <property type="match status" value="1"/>
</dbReference>
<dbReference type="OMA" id="GAWYAPP"/>
<accession>S3D0D4</accession>
<feature type="domain" description="Carboxylesterase type B" evidence="4">
    <location>
        <begin position="40"/>
        <end position="503"/>
    </location>
</feature>
<protein>
    <submittedName>
        <fullName evidence="5">Alpha/beta-Hydrolase</fullName>
    </submittedName>
</protein>
<dbReference type="OrthoDB" id="408631at2759"/>
<gene>
    <name evidence="5" type="ORF">GLAREA_12074</name>
</gene>
<dbReference type="eggNOG" id="KOG4389">
    <property type="taxonomic scope" value="Eukaryota"/>
</dbReference>
<evidence type="ECO:0000256" key="3">
    <source>
        <dbReference type="SAM" id="SignalP"/>
    </source>
</evidence>
<dbReference type="AlphaFoldDB" id="S3D0D4"/>
<sequence length="597" mass="65955">MRYIKCSSSLCGIYLAQIILAEPLVTIQKSQVTYHGIISQSIEHFQNIKYAHDTSGQRRFSPPESFIPPPGTIVDALSPGPSCLQTQDAMLPFFSETGEISEDCLHLRISRPATNTIDSESKLPVVLWVHGGGVVKGSSYDPHFDPTNLIKLSVSDGKPIIYVAINYRLTIFGFARTPSLKNEKSLNGGMRDQRMAMEWVKENIEDFGGDSQRITAFGLSAGGTFISLHTMAYGGDRGVPFQQAWMMSGPPATALNMTSDATEIHTKAVAELAGCDLEDSKMLQCLRDLPFEQLLKTAMDYSRETHPPADIPIVFGWTQNDGAINAGPAHLIQTEEDMIMPIKAFAHALTNEQLKTLFSLYPVESFEVELQNYKTQSPGVEVTVHYFRLSRILRDLLFTCSSLEFGYQMFSQTRTTSNPNFNNVRFYNLNQSMLTPIWKGAGMPYIGVSHGSDTNYIFNGVFPEGEISAEDQALSESLARSLINFATTSDPDSKNDVEDEWPSAFPSVGVSNGFPSSVKIQVIGGPYGTGSSSITVSQKARGGSDKYEYATDDQAQHILDMGEMDSSSAQMRQRQIENEDLFRRCEYINSLAETLGI</sequence>
<evidence type="ECO:0000256" key="2">
    <source>
        <dbReference type="ARBA" id="ARBA00022801"/>
    </source>
</evidence>
<dbReference type="SUPFAM" id="SSF53474">
    <property type="entry name" value="alpha/beta-Hydrolases"/>
    <property type="match status" value="1"/>
</dbReference>
<dbReference type="GeneID" id="19471115"/>
<feature type="signal peptide" evidence="3">
    <location>
        <begin position="1"/>
        <end position="21"/>
    </location>
</feature>
<evidence type="ECO:0000256" key="1">
    <source>
        <dbReference type="ARBA" id="ARBA00005964"/>
    </source>
</evidence>
<evidence type="ECO:0000313" key="6">
    <source>
        <dbReference type="Proteomes" id="UP000016922"/>
    </source>
</evidence>
<dbReference type="Gene3D" id="3.40.50.1820">
    <property type="entry name" value="alpha/beta hydrolase"/>
    <property type="match status" value="1"/>
</dbReference>
<dbReference type="RefSeq" id="XP_008081047.1">
    <property type="nucleotide sequence ID" value="XM_008082856.1"/>
</dbReference>
<dbReference type="PANTHER" id="PTHR43142:SF1">
    <property type="entry name" value="CARBOXYLIC ESTER HYDROLASE"/>
    <property type="match status" value="1"/>
</dbReference>
<dbReference type="KEGG" id="glz:GLAREA_12074"/>